<evidence type="ECO:0000313" key="1">
    <source>
        <dbReference type="EMBL" id="ADU80309.1"/>
    </source>
</evidence>
<proteinExistence type="predicted"/>
<dbReference type="AlphaFoldDB" id="E8QH47"/>
<dbReference type="Proteomes" id="UP000009059">
    <property type="component" value="Chromosome"/>
</dbReference>
<reference evidence="2" key="1">
    <citation type="submission" date="2010-11" db="EMBL/GenBank/DDBJ databases">
        <title>Genome sequence of Helicobacter pylori strain India7.</title>
        <authorList>
            <person name="Kersulyte D."/>
            <person name="Mukhopadhyay A."/>
            <person name="Choudhury A."/>
            <person name="Nair G.B."/>
            <person name="Berg D.E."/>
        </authorList>
    </citation>
    <scope>NUCLEOTIDE SEQUENCE [LARGE SCALE GENOMIC DNA]</scope>
    <source>
        <strain evidence="2">India7</strain>
    </source>
</reference>
<name>E8QH47_HELP7</name>
<evidence type="ECO:0000313" key="2">
    <source>
        <dbReference type="Proteomes" id="UP000009059"/>
    </source>
</evidence>
<organism evidence="1 2">
    <name type="scientific">Helicobacter pylori (strain India7)</name>
    <dbReference type="NCBI Taxonomy" id="907238"/>
    <lineage>
        <taxon>Bacteria</taxon>
        <taxon>Pseudomonadati</taxon>
        <taxon>Campylobacterota</taxon>
        <taxon>Epsilonproteobacteria</taxon>
        <taxon>Campylobacterales</taxon>
        <taxon>Helicobacteraceae</taxon>
        <taxon>Helicobacter</taxon>
    </lineage>
</organism>
<dbReference type="HOGENOM" id="CLU_2843836_0_0_7"/>
<dbReference type="KEGG" id="hpn:HPIN_05540"/>
<gene>
    <name evidence="1" type="ordered locus">HPIN_05540</name>
</gene>
<dbReference type="EMBL" id="CP002331">
    <property type="protein sequence ID" value="ADU80309.1"/>
    <property type="molecule type" value="Genomic_DNA"/>
</dbReference>
<sequence>MPIAINLKKETACTLDPINILKPHSAYTILDLISSLVMRNFTLFFINLKTKFKIFSLKKSPPSKK</sequence>
<accession>E8QH47</accession>
<protein>
    <submittedName>
        <fullName evidence="1">Uncharacterized protein</fullName>
    </submittedName>
</protein>